<evidence type="ECO:0000313" key="3">
    <source>
        <dbReference type="Proteomes" id="UP000000759"/>
    </source>
</evidence>
<dbReference type="InParanoid" id="B7GAU9"/>
<reference evidence="2 3" key="1">
    <citation type="journal article" date="2008" name="Nature">
        <title>The Phaeodactylum genome reveals the evolutionary history of diatom genomes.</title>
        <authorList>
            <person name="Bowler C."/>
            <person name="Allen A.E."/>
            <person name="Badger J.H."/>
            <person name="Grimwood J."/>
            <person name="Jabbari K."/>
            <person name="Kuo A."/>
            <person name="Maheswari U."/>
            <person name="Martens C."/>
            <person name="Maumus F."/>
            <person name="Otillar R.P."/>
            <person name="Rayko E."/>
            <person name="Salamov A."/>
            <person name="Vandepoele K."/>
            <person name="Beszteri B."/>
            <person name="Gruber A."/>
            <person name="Heijde M."/>
            <person name="Katinka M."/>
            <person name="Mock T."/>
            <person name="Valentin K."/>
            <person name="Verret F."/>
            <person name="Berges J.A."/>
            <person name="Brownlee C."/>
            <person name="Cadoret J.P."/>
            <person name="Chiovitti A."/>
            <person name="Choi C.J."/>
            <person name="Coesel S."/>
            <person name="De Martino A."/>
            <person name="Detter J.C."/>
            <person name="Durkin C."/>
            <person name="Falciatore A."/>
            <person name="Fournet J."/>
            <person name="Haruta M."/>
            <person name="Huysman M.J."/>
            <person name="Jenkins B.D."/>
            <person name="Jiroutova K."/>
            <person name="Jorgensen R.E."/>
            <person name="Joubert Y."/>
            <person name="Kaplan A."/>
            <person name="Kroger N."/>
            <person name="Kroth P.G."/>
            <person name="La Roche J."/>
            <person name="Lindquist E."/>
            <person name="Lommer M."/>
            <person name="Martin-Jezequel V."/>
            <person name="Lopez P.J."/>
            <person name="Lucas S."/>
            <person name="Mangogna M."/>
            <person name="McGinnis K."/>
            <person name="Medlin L.K."/>
            <person name="Montsant A."/>
            <person name="Oudot-Le Secq M.P."/>
            <person name="Napoli C."/>
            <person name="Obornik M."/>
            <person name="Parker M.S."/>
            <person name="Petit J.L."/>
            <person name="Porcel B.M."/>
            <person name="Poulsen N."/>
            <person name="Robison M."/>
            <person name="Rychlewski L."/>
            <person name="Rynearson T.A."/>
            <person name="Schmutz J."/>
            <person name="Shapiro H."/>
            <person name="Siaut M."/>
            <person name="Stanley M."/>
            <person name="Sussman M.R."/>
            <person name="Taylor A.R."/>
            <person name="Vardi A."/>
            <person name="von Dassow P."/>
            <person name="Vyverman W."/>
            <person name="Willis A."/>
            <person name="Wyrwicz L.S."/>
            <person name="Rokhsar D.S."/>
            <person name="Weissenbach J."/>
            <person name="Armbrust E.V."/>
            <person name="Green B.R."/>
            <person name="Van de Peer Y."/>
            <person name="Grigoriev I.V."/>
        </authorList>
    </citation>
    <scope>NUCLEOTIDE SEQUENCE [LARGE SCALE GENOMIC DNA]</scope>
    <source>
        <strain evidence="2 3">CCAP 1055/1</strain>
    </source>
</reference>
<sequence length="285" mass="31476">MAFDQPLEADRVEMSLFGAFIRAPIVGTLMWILGGDQAKEEEEERRRNMESDGDPTQSHSSLLRNQSRRPRKSALKKSSPSLAGSDISDIGSCSEVLDGMHLITPNRPLKHGKKELSWSDESGQSLVEIVGQDGTRAEKNDKSFPYESSLTRTRVGPTHSHSLQRSRSIRSQLEEPHAPAEKSYLPKGMERAHRNLERPLPSHGEPLPSNSGVESPLWGWYINTTPPTPEMYHSRSSGKQHISATTPSMPTSVPVSASAPLPNLVFQGLQDKNREALTAFPTVPL</sequence>
<feature type="compositionally biased region" description="Basic residues" evidence="1">
    <location>
        <begin position="66"/>
        <end position="75"/>
    </location>
</feature>
<dbReference type="KEGG" id="pti:PHATRDRAFT_49510"/>
<dbReference type="HOGENOM" id="CLU_978131_0_0_1"/>
<feature type="region of interest" description="Disordered" evidence="1">
    <location>
        <begin position="38"/>
        <end position="88"/>
    </location>
</feature>
<evidence type="ECO:0000256" key="1">
    <source>
        <dbReference type="SAM" id="MobiDB-lite"/>
    </source>
</evidence>
<dbReference type="RefSeq" id="XP_002184255.1">
    <property type="nucleotide sequence ID" value="XM_002184219.1"/>
</dbReference>
<evidence type="ECO:0000313" key="2">
    <source>
        <dbReference type="EMBL" id="EEC44433.1"/>
    </source>
</evidence>
<organism evidence="2 3">
    <name type="scientific">Phaeodactylum tricornutum (strain CCAP 1055/1)</name>
    <dbReference type="NCBI Taxonomy" id="556484"/>
    <lineage>
        <taxon>Eukaryota</taxon>
        <taxon>Sar</taxon>
        <taxon>Stramenopiles</taxon>
        <taxon>Ochrophyta</taxon>
        <taxon>Bacillariophyta</taxon>
        <taxon>Bacillariophyceae</taxon>
        <taxon>Bacillariophycidae</taxon>
        <taxon>Naviculales</taxon>
        <taxon>Phaeodactylaceae</taxon>
        <taxon>Phaeodactylum</taxon>
    </lineage>
</organism>
<accession>B7GAU9</accession>
<dbReference type="Proteomes" id="UP000000759">
    <property type="component" value="Chromosome 22"/>
</dbReference>
<feature type="compositionally biased region" description="Polar residues" evidence="1">
    <location>
        <begin position="54"/>
        <end position="65"/>
    </location>
</feature>
<keyword evidence="3" id="KW-1185">Reference proteome</keyword>
<gene>
    <name evidence="2" type="ORF">PHATRDRAFT_49510</name>
</gene>
<dbReference type="OrthoDB" id="195658at2759"/>
<protein>
    <submittedName>
        <fullName evidence="2">Uncharacterized protein</fullName>
    </submittedName>
</protein>
<feature type="region of interest" description="Disordered" evidence="1">
    <location>
        <begin position="132"/>
        <end position="188"/>
    </location>
</feature>
<name>B7GAU9_PHATC</name>
<reference evidence="3" key="2">
    <citation type="submission" date="2008-08" db="EMBL/GenBank/DDBJ databases">
        <authorList>
            <consortium name="Diatom Consortium"/>
            <person name="Grigoriev I."/>
            <person name="Grimwood J."/>
            <person name="Kuo A."/>
            <person name="Otillar R.P."/>
            <person name="Salamov A."/>
            <person name="Detter J.C."/>
            <person name="Lindquist E."/>
            <person name="Shapiro H."/>
            <person name="Lucas S."/>
            <person name="Glavina del Rio T."/>
            <person name="Pitluck S."/>
            <person name="Rokhsar D."/>
            <person name="Bowler C."/>
        </authorList>
    </citation>
    <scope>GENOME REANNOTATION</scope>
    <source>
        <strain evidence="3">CCAP 1055/1</strain>
    </source>
</reference>
<proteinExistence type="predicted"/>
<dbReference type="GeneID" id="7195733"/>
<dbReference type="AlphaFoldDB" id="B7GAU9"/>
<dbReference type="PaxDb" id="2850-Phatr49510"/>
<dbReference type="EMBL" id="CM000624">
    <property type="protein sequence ID" value="EEC44433.1"/>
    <property type="molecule type" value="Genomic_DNA"/>
</dbReference>
<feature type="compositionally biased region" description="Basic and acidic residues" evidence="1">
    <location>
        <begin position="135"/>
        <end position="144"/>
    </location>
</feature>